<protein>
    <submittedName>
        <fullName evidence="1">Uncharacterized protein</fullName>
    </submittedName>
</protein>
<dbReference type="EMBL" id="NMUH01001194">
    <property type="protein sequence ID" value="MQL89969.1"/>
    <property type="molecule type" value="Genomic_DNA"/>
</dbReference>
<gene>
    <name evidence="1" type="ORF">Taro_022549</name>
</gene>
<evidence type="ECO:0000313" key="1">
    <source>
        <dbReference type="EMBL" id="MQL89969.1"/>
    </source>
</evidence>
<keyword evidence="2" id="KW-1185">Reference proteome</keyword>
<dbReference type="AlphaFoldDB" id="A0A843VES9"/>
<organism evidence="1 2">
    <name type="scientific">Colocasia esculenta</name>
    <name type="common">Wild taro</name>
    <name type="synonym">Arum esculentum</name>
    <dbReference type="NCBI Taxonomy" id="4460"/>
    <lineage>
        <taxon>Eukaryota</taxon>
        <taxon>Viridiplantae</taxon>
        <taxon>Streptophyta</taxon>
        <taxon>Embryophyta</taxon>
        <taxon>Tracheophyta</taxon>
        <taxon>Spermatophyta</taxon>
        <taxon>Magnoliopsida</taxon>
        <taxon>Liliopsida</taxon>
        <taxon>Araceae</taxon>
        <taxon>Aroideae</taxon>
        <taxon>Colocasieae</taxon>
        <taxon>Colocasia</taxon>
    </lineage>
</organism>
<accession>A0A843VES9</accession>
<evidence type="ECO:0000313" key="2">
    <source>
        <dbReference type="Proteomes" id="UP000652761"/>
    </source>
</evidence>
<sequence>MYDEAKALDMTKLALQELDGQLAAVKIQSWQQYLVLLTPVGGNPFAAKFFRFHKKGYFDYRGMKATHFSYRSRSPLPGTNLNAIDNHLVVYEK</sequence>
<comment type="caution">
    <text evidence="1">The sequence shown here is derived from an EMBL/GenBank/DDBJ whole genome shotgun (WGS) entry which is preliminary data.</text>
</comment>
<reference evidence="1" key="1">
    <citation type="submission" date="2017-07" db="EMBL/GenBank/DDBJ databases">
        <title>Taro Niue Genome Assembly and Annotation.</title>
        <authorList>
            <person name="Atibalentja N."/>
            <person name="Keating K."/>
            <person name="Fields C.J."/>
        </authorList>
    </citation>
    <scope>NUCLEOTIDE SEQUENCE</scope>
    <source>
        <strain evidence="1">Niue_2</strain>
        <tissue evidence="1">Leaf</tissue>
    </source>
</reference>
<proteinExistence type="predicted"/>
<dbReference type="Proteomes" id="UP000652761">
    <property type="component" value="Unassembled WGS sequence"/>
</dbReference>
<name>A0A843VES9_COLES</name>